<reference evidence="1 2" key="1">
    <citation type="submission" date="2019-09" db="EMBL/GenBank/DDBJ databases">
        <authorList>
            <person name="Cao W.R."/>
        </authorList>
    </citation>
    <scope>NUCLEOTIDE SEQUENCE [LARGE SCALE GENOMIC DNA]</scope>
    <source>
        <strain evidence="1 2">B1N29</strain>
    </source>
</reference>
<gene>
    <name evidence="1" type="ORF">F6U93_03085</name>
</gene>
<accession>A0A6N6MIK4</accession>
<dbReference type="Proteomes" id="UP000441333">
    <property type="component" value="Unassembled WGS sequence"/>
</dbReference>
<sequence>MMQYAEASEKPFMNVLVTHKDKEREYVYASDQTDTSLKALTETSQKKNWVNIDMKNDWKVVYPFQLNTNTTKN</sequence>
<keyword evidence="2" id="KW-1185">Reference proteome</keyword>
<dbReference type="InterPro" id="IPR023214">
    <property type="entry name" value="HAD_sf"/>
</dbReference>
<evidence type="ECO:0000313" key="2">
    <source>
        <dbReference type="Proteomes" id="UP000441333"/>
    </source>
</evidence>
<organism evidence="1 2">
    <name type="scientific">Pseudotamlana haliotis</name>
    <dbReference type="NCBI Taxonomy" id="2614804"/>
    <lineage>
        <taxon>Bacteria</taxon>
        <taxon>Pseudomonadati</taxon>
        <taxon>Bacteroidota</taxon>
        <taxon>Flavobacteriia</taxon>
        <taxon>Flavobacteriales</taxon>
        <taxon>Flavobacteriaceae</taxon>
        <taxon>Pseudotamlana</taxon>
    </lineage>
</organism>
<dbReference type="Gene3D" id="3.40.50.1000">
    <property type="entry name" value="HAD superfamily/HAD-like"/>
    <property type="match status" value="1"/>
</dbReference>
<name>A0A6N6MIK4_9FLAO</name>
<comment type="caution">
    <text evidence="1">The sequence shown here is derived from an EMBL/GenBank/DDBJ whole genome shotgun (WGS) entry which is preliminary data.</text>
</comment>
<proteinExistence type="predicted"/>
<evidence type="ECO:0000313" key="1">
    <source>
        <dbReference type="EMBL" id="KAB1069810.1"/>
    </source>
</evidence>
<protein>
    <submittedName>
        <fullName evidence="1">Uncharacterized protein</fullName>
    </submittedName>
</protein>
<dbReference type="RefSeq" id="WP_150936711.1">
    <property type="nucleotide sequence ID" value="NZ_WAAT01000022.1"/>
</dbReference>
<dbReference type="EMBL" id="WAAT01000022">
    <property type="protein sequence ID" value="KAB1069810.1"/>
    <property type="molecule type" value="Genomic_DNA"/>
</dbReference>
<dbReference type="AlphaFoldDB" id="A0A6N6MIK4"/>